<evidence type="ECO:0000256" key="5">
    <source>
        <dbReference type="ARBA" id="ARBA00023065"/>
    </source>
</evidence>
<evidence type="ECO:0000256" key="1">
    <source>
        <dbReference type="ARBA" id="ARBA00004141"/>
    </source>
</evidence>
<dbReference type="PANTHER" id="PTHR45638">
    <property type="entry name" value="CYCLIC NUCLEOTIDE-GATED CATION CHANNEL SUBUNIT A"/>
    <property type="match status" value="1"/>
</dbReference>
<keyword evidence="5" id="KW-0406">Ion transport</keyword>
<dbReference type="KEGG" id="naci:NUH88_11305"/>
<keyword evidence="4" id="KW-1133">Transmembrane helix</keyword>
<feature type="domain" description="Cyclic nucleotide-binding" evidence="9">
    <location>
        <begin position="15"/>
        <end position="134"/>
    </location>
</feature>
<keyword evidence="11" id="KW-1185">Reference proteome</keyword>
<dbReference type="AlphaFoldDB" id="A0A9J7ARR1"/>
<accession>A0A9J7ARR1</accession>
<proteinExistence type="predicted"/>
<evidence type="ECO:0000256" key="7">
    <source>
        <dbReference type="ARBA" id="ARBA00023286"/>
    </source>
</evidence>
<evidence type="ECO:0000313" key="11">
    <source>
        <dbReference type="Proteomes" id="UP001060336"/>
    </source>
</evidence>
<name>A0A9J7ARR1_9PROT</name>
<evidence type="ECO:0000256" key="3">
    <source>
        <dbReference type="ARBA" id="ARBA00022692"/>
    </source>
</evidence>
<evidence type="ECO:0000256" key="8">
    <source>
        <dbReference type="ARBA" id="ARBA00023303"/>
    </source>
</evidence>
<dbReference type="InterPro" id="IPR014710">
    <property type="entry name" value="RmlC-like_jellyroll"/>
</dbReference>
<gene>
    <name evidence="10" type="ORF">NUH88_11305</name>
</gene>
<dbReference type="PANTHER" id="PTHR45638:SF11">
    <property type="entry name" value="CYCLIC NUCLEOTIDE-GATED CATION CHANNEL SUBUNIT A"/>
    <property type="match status" value="1"/>
</dbReference>
<dbReference type="PRINTS" id="PR00103">
    <property type="entry name" value="CAMPKINASE"/>
</dbReference>
<comment type="subcellular location">
    <subcellularLocation>
        <location evidence="1">Membrane</location>
        <topology evidence="1">Multi-pass membrane protein</topology>
    </subcellularLocation>
</comment>
<evidence type="ECO:0000256" key="6">
    <source>
        <dbReference type="ARBA" id="ARBA00023136"/>
    </source>
</evidence>
<organism evidence="10 11">
    <name type="scientific">Nisaea acidiphila</name>
    <dbReference type="NCBI Taxonomy" id="1862145"/>
    <lineage>
        <taxon>Bacteria</taxon>
        <taxon>Pseudomonadati</taxon>
        <taxon>Pseudomonadota</taxon>
        <taxon>Alphaproteobacteria</taxon>
        <taxon>Rhodospirillales</taxon>
        <taxon>Thalassobaculaceae</taxon>
        <taxon>Nisaea</taxon>
    </lineage>
</organism>
<keyword evidence="8" id="KW-0407">Ion channel</keyword>
<dbReference type="RefSeq" id="WP_257766513.1">
    <property type="nucleotide sequence ID" value="NZ_CP102480.1"/>
</dbReference>
<evidence type="ECO:0000259" key="9">
    <source>
        <dbReference type="PROSITE" id="PS50042"/>
    </source>
</evidence>
<dbReference type="Proteomes" id="UP001060336">
    <property type="component" value="Chromosome"/>
</dbReference>
<dbReference type="PROSITE" id="PS00889">
    <property type="entry name" value="CNMP_BINDING_2"/>
    <property type="match status" value="1"/>
</dbReference>
<dbReference type="InterPro" id="IPR018488">
    <property type="entry name" value="cNMP-bd_CS"/>
</dbReference>
<dbReference type="GO" id="GO:0044877">
    <property type="term" value="F:protein-containing complex binding"/>
    <property type="evidence" value="ECO:0007669"/>
    <property type="project" value="TreeGrafter"/>
</dbReference>
<dbReference type="Pfam" id="PF00027">
    <property type="entry name" value="cNMP_binding"/>
    <property type="match status" value="1"/>
</dbReference>
<evidence type="ECO:0000256" key="4">
    <source>
        <dbReference type="ARBA" id="ARBA00022989"/>
    </source>
</evidence>
<dbReference type="Gene3D" id="2.60.120.10">
    <property type="entry name" value="Jelly Rolls"/>
    <property type="match status" value="1"/>
</dbReference>
<reference evidence="10" key="1">
    <citation type="submission" date="2022-08" db="EMBL/GenBank/DDBJ databases">
        <title>Nisaea acidiphila sp. nov., isolated from a marine algal debris and emended description of the genus Nisaea Urios et al. 2008.</title>
        <authorList>
            <person name="Kwon K."/>
        </authorList>
    </citation>
    <scope>NUCLEOTIDE SEQUENCE</scope>
    <source>
        <strain evidence="10">MEBiC11861</strain>
    </source>
</reference>
<protein>
    <submittedName>
        <fullName evidence="10">Cyclic nucleotide-binding domain-containing protein</fullName>
    </submittedName>
</protein>
<dbReference type="GO" id="GO:0005221">
    <property type="term" value="F:intracellularly cyclic nucleotide-activated monoatomic cation channel activity"/>
    <property type="evidence" value="ECO:0007669"/>
    <property type="project" value="InterPro"/>
</dbReference>
<dbReference type="InterPro" id="IPR000595">
    <property type="entry name" value="cNMP-bd_dom"/>
</dbReference>
<keyword evidence="6" id="KW-0472">Membrane</keyword>
<dbReference type="SMART" id="SM00100">
    <property type="entry name" value="cNMP"/>
    <property type="match status" value="1"/>
</dbReference>
<keyword evidence="7" id="KW-1071">Ligand-gated ion channel</keyword>
<dbReference type="InterPro" id="IPR018490">
    <property type="entry name" value="cNMP-bd_dom_sf"/>
</dbReference>
<keyword evidence="3" id="KW-0812">Transmembrane</keyword>
<dbReference type="EMBL" id="CP102480">
    <property type="protein sequence ID" value="UUX48005.1"/>
    <property type="molecule type" value="Genomic_DNA"/>
</dbReference>
<evidence type="ECO:0000313" key="10">
    <source>
        <dbReference type="EMBL" id="UUX48005.1"/>
    </source>
</evidence>
<dbReference type="PROSITE" id="PS50042">
    <property type="entry name" value="CNMP_BINDING_3"/>
    <property type="match status" value="1"/>
</dbReference>
<dbReference type="GO" id="GO:0016020">
    <property type="term" value="C:membrane"/>
    <property type="evidence" value="ECO:0007669"/>
    <property type="project" value="UniProtKB-SubCell"/>
</dbReference>
<evidence type="ECO:0000256" key="2">
    <source>
        <dbReference type="ARBA" id="ARBA00022448"/>
    </source>
</evidence>
<dbReference type="CDD" id="cd00038">
    <property type="entry name" value="CAP_ED"/>
    <property type="match status" value="1"/>
</dbReference>
<keyword evidence="2" id="KW-0813">Transport</keyword>
<dbReference type="InterPro" id="IPR050866">
    <property type="entry name" value="CNG_cation_channel"/>
</dbReference>
<dbReference type="SUPFAM" id="SSF51206">
    <property type="entry name" value="cAMP-binding domain-like"/>
    <property type="match status" value="1"/>
</dbReference>
<sequence length="151" mass="16441">MSLNEEVELLKNIPLFAKIEPSKLKLLAFTSERLSYADGQVLFNQGDSGDAAYIIIGGTASVLIDTDDGKLEVAQLSKGDVVGEIAILCDVPRTATVQAKESLTTLKISKEAFFRLVTDFPQIAVEIMRELAARLEQTNIRLRAALSDKDG</sequence>